<dbReference type="AlphaFoldDB" id="A0AAV4SMF5"/>
<proteinExistence type="predicted"/>
<reference evidence="1 2" key="1">
    <citation type="submission" date="2021-06" db="EMBL/GenBank/DDBJ databases">
        <title>Caerostris extrusa draft genome.</title>
        <authorList>
            <person name="Kono N."/>
            <person name="Arakawa K."/>
        </authorList>
    </citation>
    <scope>NUCLEOTIDE SEQUENCE [LARGE SCALE GENOMIC DNA]</scope>
</reference>
<accession>A0AAV4SMF5</accession>
<gene>
    <name evidence="1" type="ORF">CEXT_287051</name>
</gene>
<evidence type="ECO:0000313" key="2">
    <source>
        <dbReference type="Proteomes" id="UP001054945"/>
    </source>
</evidence>
<evidence type="ECO:0000313" key="1">
    <source>
        <dbReference type="EMBL" id="GIY34514.1"/>
    </source>
</evidence>
<sequence length="136" mass="16050">MDGAQWKVEHLIWQLCIRSDFQNQVTTLVEHGLSCVFTGIEEARLHDSLAFQWHEMTTKSPVVPSPAEFSCLSNTYLLHEPCLQWGNTQVTSIWERIFKNRFHTRLKGYSAYRWTAVLHWFTHSREHQQMKEMAGE</sequence>
<name>A0AAV4SMF5_CAEEX</name>
<dbReference type="Proteomes" id="UP001054945">
    <property type="component" value="Unassembled WGS sequence"/>
</dbReference>
<dbReference type="EMBL" id="BPLR01009780">
    <property type="protein sequence ID" value="GIY34514.1"/>
    <property type="molecule type" value="Genomic_DNA"/>
</dbReference>
<organism evidence="1 2">
    <name type="scientific">Caerostris extrusa</name>
    <name type="common">Bark spider</name>
    <name type="synonym">Caerostris bankana</name>
    <dbReference type="NCBI Taxonomy" id="172846"/>
    <lineage>
        <taxon>Eukaryota</taxon>
        <taxon>Metazoa</taxon>
        <taxon>Ecdysozoa</taxon>
        <taxon>Arthropoda</taxon>
        <taxon>Chelicerata</taxon>
        <taxon>Arachnida</taxon>
        <taxon>Araneae</taxon>
        <taxon>Araneomorphae</taxon>
        <taxon>Entelegynae</taxon>
        <taxon>Araneoidea</taxon>
        <taxon>Araneidae</taxon>
        <taxon>Caerostris</taxon>
    </lineage>
</organism>
<keyword evidence="2" id="KW-1185">Reference proteome</keyword>
<comment type="caution">
    <text evidence="1">The sequence shown here is derived from an EMBL/GenBank/DDBJ whole genome shotgun (WGS) entry which is preliminary data.</text>
</comment>
<protein>
    <submittedName>
        <fullName evidence="1">Uncharacterized protein</fullName>
    </submittedName>
</protein>